<dbReference type="KEGG" id="php:PhaeoP97_02987"/>
<dbReference type="RefSeq" id="WP_072505710.1">
    <property type="nucleotide sequence ID" value="NZ_CP016364.1"/>
</dbReference>
<feature type="transmembrane region" description="Helical" evidence="5">
    <location>
        <begin position="156"/>
        <end position="175"/>
    </location>
</feature>
<organism evidence="7 8">
    <name type="scientific">Phaeobacter porticola</name>
    <dbReference type="NCBI Taxonomy" id="1844006"/>
    <lineage>
        <taxon>Bacteria</taxon>
        <taxon>Pseudomonadati</taxon>
        <taxon>Pseudomonadota</taxon>
        <taxon>Alphaproteobacteria</taxon>
        <taxon>Rhodobacterales</taxon>
        <taxon>Roseobacteraceae</taxon>
        <taxon>Phaeobacter</taxon>
    </lineage>
</organism>
<evidence type="ECO:0000313" key="7">
    <source>
        <dbReference type="EMBL" id="APG48362.1"/>
    </source>
</evidence>
<keyword evidence="2 5" id="KW-0812">Transmembrane</keyword>
<reference evidence="8" key="1">
    <citation type="submission" date="2016-07" db="EMBL/GenBank/DDBJ databases">
        <title>Phaeobacter portensis sp. nov., a tropodithietic acid producing bacterium isolated from a German harbor.</title>
        <authorList>
            <person name="Freese H.M."/>
            <person name="Bunk B."/>
            <person name="Breider S."/>
            <person name="Brinkhoff T."/>
        </authorList>
    </citation>
    <scope>NUCLEOTIDE SEQUENCE [LARGE SCALE GENOMIC DNA]</scope>
    <source>
        <strain evidence="8">P97</strain>
    </source>
</reference>
<name>A0A1L3I8K1_9RHOB</name>
<dbReference type="OrthoDB" id="5293641at2"/>
<feature type="transmembrane region" description="Helical" evidence="5">
    <location>
        <begin position="65"/>
        <end position="82"/>
    </location>
</feature>
<gene>
    <name evidence="7" type="ORF">PhaeoP97_02987</name>
</gene>
<dbReference type="GO" id="GO:0016020">
    <property type="term" value="C:membrane"/>
    <property type="evidence" value="ECO:0007669"/>
    <property type="project" value="UniProtKB-SubCell"/>
</dbReference>
<dbReference type="AlphaFoldDB" id="A0A1L3I8K1"/>
<feature type="transmembrane region" description="Helical" evidence="5">
    <location>
        <begin position="94"/>
        <end position="112"/>
    </location>
</feature>
<dbReference type="Pfam" id="PF07298">
    <property type="entry name" value="NnrU"/>
    <property type="match status" value="1"/>
</dbReference>
<evidence type="ECO:0000313" key="8">
    <source>
        <dbReference type="Proteomes" id="UP000183859"/>
    </source>
</evidence>
<protein>
    <submittedName>
        <fullName evidence="7">Putative NnrU protein</fullName>
    </submittedName>
</protein>
<dbReference type="InterPro" id="IPR009915">
    <property type="entry name" value="NnrU_dom"/>
</dbReference>
<proteinExistence type="predicted"/>
<feature type="transmembrane region" description="Helical" evidence="5">
    <location>
        <begin position="36"/>
        <end position="53"/>
    </location>
</feature>
<keyword evidence="4 5" id="KW-0472">Membrane</keyword>
<dbReference type="EMBL" id="CP016364">
    <property type="protein sequence ID" value="APG48362.1"/>
    <property type="molecule type" value="Genomic_DNA"/>
</dbReference>
<dbReference type="Proteomes" id="UP000183859">
    <property type="component" value="Chromosome"/>
</dbReference>
<keyword evidence="8" id="KW-1185">Reference proteome</keyword>
<dbReference type="STRING" id="1844006.PhaeoP97_02987"/>
<evidence type="ECO:0000259" key="6">
    <source>
        <dbReference type="Pfam" id="PF07298"/>
    </source>
</evidence>
<evidence type="ECO:0000256" key="5">
    <source>
        <dbReference type="SAM" id="Phobius"/>
    </source>
</evidence>
<keyword evidence="3 5" id="KW-1133">Transmembrane helix</keyword>
<feature type="transmembrane region" description="Helical" evidence="5">
    <location>
        <begin position="119"/>
        <end position="136"/>
    </location>
</feature>
<evidence type="ECO:0000256" key="1">
    <source>
        <dbReference type="ARBA" id="ARBA00004141"/>
    </source>
</evidence>
<feature type="domain" description="NnrU" evidence="6">
    <location>
        <begin position="3"/>
        <end position="176"/>
    </location>
</feature>
<evidence type="ECO:0000256" key="4">
    <source>
        <dbReference type="ARBA" id="ARBA00023136"/>
    </source>
</evidence>
<accession>A0A1L3I8K1</accession>
<evidence type="ECO:0000256" key="2">
    <source>
        <dbReference type="ARBA" id="ARBA00022692"/>
    </source>
</evidence>
<sequence length="182" mass="19860">MALLLLGILIWWGAHFFKRLAPDARAALGDRGKGLIALVLLASVVLMVVGYRSAESFDLALPPPFFTHINNTLMLLALYFTSPGPSKGALFYKLRHPMLLGVAMWAVAHLLVNWDPASFVLFGSMLIWTLAEMIVINRAEPVWTANPKGRLAKDGMFFFASIVLLGVIGYVHGLVGPSPFPG</sequence>
<evidence type="ECO:0000256" key="3">
    <source>
        <dbReference type="ARBA" id="ARBA00022989"/>
    </source>
</evidence>
<comment type="subcellular location">
    <subcellularLocation>
        <location evidence="1">Membrane</location>
        <topology evidence="1">Multi-pass membrane protein</topology>
    </subcellularLocation>
</comment>